<reference evidence="3 4" key="1">
    <citation type="submission" date="2019-11" db="EMBL/GenBank/DDBJ databases">
        <title>Isolation of a new High Light Tolerant Cyanobacteria.</title>
        <authorList>
            <person name="Dobson Z."/>
            <person name="Vaughn N."/>
            <person name="Vaughn M."/>
            <person name="Fromme P."/>
            <person name="Mazor Y."/>
        </authorList>
    </citation>
    <scope>NUCLEOTIDE SEQUENCE [LARGE SCALE GENOMIC DNA]</scope>
    <source>
        <strain evidence="3 4">0216</strain>
    </source>
</reference>
<dbReference type="GO" id="GO:0071111">
    <property type="term" value="F:cyclic-guanylate-specific phosphodiesterase activity"/>
    <property type="evidence" value="ECO:0007669"/>
    <property type="project" value="InterPro"/>
</dbReference>
<gene>
    <name evidence="3" type="ORF">GGC33_08395</name>
</gene>
<dbReference type="Proteomes" id="UP000437131">
    <property type="component" value="Unassembled WGS sequence"/>
</dbReference>
<organism evidence="3 4">
    <name type="scientific">Cyanobacterium aponinum 0216</name>
    <dbReference type="NCBI Taxonomy" id="2676140"/>
    <lineage>
        <taxon>Bacteria</taxon>
        <taxon>Bacillati</taxon>
        <taxon>Cyanobacteriota</taxon>
        <taxon>Cyanophyceae</taxon>
        <taxon>Oscillatoriophycideae</taxon>
        <taxon>Chroococcales</taxon>
        <taxon>Geminocystaceae</taxon>
        <taxon>Cyanobacterium</taxon>
    </lineage>
</organism>
<dbReference type="PROSITE" id="PS50042">
    <property type="entry name" value="CNMP_BINDING_3"/>
    <property type="match status" value="1"/>
</dbReference>
<dbReference type="RefSeq" id="WP_155083744.1">
    <property type="nucleotide sequence ID" value="NZ_WMIA01000008.1"/>
</dbReference>
<dbReference type="Gene3D" id="2.60.120.10">
    <property type="entry name" value="Jelly Rolls"/>
    <property type="match status" value="1"/>
</dbReference>
<dbReference type="EMBL" id="WMIA01000008">
    <property type="protein sequence ID" value="MTF38947.1"/>
    <property type="molecule type" value="Genomic_DNA"/>
</dbReference>
<dbReference type="AlphaFoldDB" id="A0A844GR38"/>
<dbReference type="Pfam" id="PF00027">
    <property type="entry name" value="cNMP_binding"/>
    <property type="match status" value="1"/>
</dbReference>
<feature type="domain" description="EAL" evidence="2">
    <location>
        <begin position="151"/>
        <end position="403"/>
    </location>
</feature>
<feature type="domain" description="Cyclic nucleotide-binding" evidence="1">
    <location>
        <begin position="11"/>
        <end position="97"/>
    </location>
</feature>
<dbReference type="InterPro" id="IPR000595">
    <property type="entry name" value="cNMP-bd_dom"/>
</dbReference>
<dbReference type="Pfam" id="PF00563">
    <property type="entry name" value="EAL"/>
    <property type="match status" value="1"/>
</dbReference>
<dbReference type="InterPro" id="IPR018488">
    <property type="entry name" value="cNMP-bd_CS"/>
</dbReference>
<dbReference type="CDD" id="cd01948">
    <property type="entry name" value="EAL"/>
    <property type="match status" value="1"/>
</dbReference>
<sequence length="403" mass="45523">MNLHSNTEQKLQNRRFLAGECIFREGDKGNIAYIIEKGLVEITTVVNDCPTVLNTLKEGEMFGELALVDGSPRSASAYAKTDVVLTVVTGEQVRSRIDDADPILKLLLIVVMKYFRLETGRLRNSKIDISTEDIEQKKQEYQSKIRQAIDLIRLESDLRNGFKRGELTLFYQPIINLKNNQIAGFEVLLRWFCHKRGHIAPDIFIPLAESTSLIIPIGEWILDQALDTIKKIKTITGKDIFLSINVAEKQISDGNFLPVLKEKINQSMVKPSQIKLEILERSLFEGEDALFLVEFCRDFGLPLVIDDFGTGYANLAYLKNFQFDTVKIDKCFVQNLDSNCKDQTICRALIDLSHGLNMTTVAEGIENEKQLDILLNLGCNFGQGYLFSPPVCLEDAIALLQTH</sequence>
<dbReference type="InterPro" id="IPR050706">
    <property type="entry name" value="Cyclic-di-GMP_PDE-like"/>
</dbReference>
<evidence type="ECO:0000259" key="1">
    <source>
        <dbReference type="PROSITE" id="PS50042"/>
    </source>
</evidence>
<proteinExistence type="predicted"/>
<dbReference type="SMART" id="SM00100">
    <property type="entry name" value="cNMP"/>
    <property type="match status" value="1"/>
</dbReference>
<evidence type="ECO:0000313" key="3">
    <source>
        <dbReference type="EMBL" id="MTF38947.1"/>
    </source>
</evidence>
<accession>A0A844GR38</accession>
<dbReference type="PROSITE" id="PS00889">
    <property type="entry name" value="CNMP_BINDING_2"/>
    <property type="match status" value="1"/>
</dbReference>
<dbReference type="SUPFAM" id="SSF141868">
    <property type="entry name" value="EAL domain-like"/>
    <property type="match status" value="1"/>
</dbReference>
<evidence type="ECO:0000313" key="4">
    <source>
        <dbReference type="Proteomes" id="UP000437131"/>
    </source>
</evidence>
<dbReference type="InterPro" id="IPR014710">
    <property type="entry name" value="RmlC-like_jellyroll"/>
</dbReference>
<dbReference type="Gene3D" id="3.20.20.450">
    <property type="entry name" value="EAL domain"/>
    <property type="match status" value="1"/>
</dbReference>
<name>A0A844GR38_9CHRO</name>
<dbReference type="PANTHER" id="PTHR33121">
    <property type="entry name" value="CYCLIC DI-GMP PHOSPHODIESTERASE PDEF"/>
    <property type="match status" value="1"/>
</dbReference>
<dbReference type="InterPro" id="IPR035919">
    <property type="entry name" value="EAL_sf"/>
</dbReference>
<protein>
    <submittedName>
        <fullName evidence="3">EAL domain-containing protein</fullName>
    </submittedName>
</protein>
<dbReference type="SMART" id="SM00052">
    <property type="entry name" value="EAL"/>
    <property type="match status" value="1"/>
</dbReference>
<dbReference type="CDD" id="cd00038">
    <property type="entry name" value="CAP_ED"/>
    <property type="match status" value="1"/>
</dbReference>
<dbReference type="PROSITE" id="PS50883">
    <property type="entry name" value="EAL"/>
    <property type="match status" value="1"/>
</dbReference>
<comment type="caution">
    <text evidence="3">The sequence shown here is derived from an EMBL/GenBank/DDBJ whole genome shotgun (WGS) entry which is preliminary data.</text>
</comment>
<dbReference type="InterPro" id="IPR018490">
    <property type="entry name" value="cNMP-bd_dom_sf"/>
</dbReference>
<evidence type="ECO:0000259" key="2">
    <source>
        <dbReference type="PROSITE" id="PS50883"/>
    </source>
</evidence>
<dbReference type="PANTHER" id="PTHR33121:SF71">
    <property type="entry name" value="OXYGEN SENSOR PROTEIN DOSP"/>
    <property type="match status" value="1"/>
</dbReference>
<dbReference type="PRINTS" id="PR00103">
    <property type="entry name" value="CAMPKINASE"/>
</dbReference>
<dbReference type="InterPro" id="IPR001633">
    <property type="entry name" value="EAL_dom"/>
</dbReference>
<dbReference type="SUPFAM" id="SSF51206">
    <property type="entry name" value="cAMP-binding domain-like"/>
    <property type="match status" value="1"/>
</dbReference>